<keyword evidence="6 7" id="KW-0472">Membrane</keyword>
<evidence type="ECO:0000259" key="9">
    <source>
        <dbReference type="Pfam" id="PF21082"/>
    </source>
</evidence>
<keyword evidence="4 7" id="KW-0812">Transmembrane</keyword>
<feature type="transmembrane region" description="Helical" evidence="7">
    <location>
        <begin position="126"/>
        <end position="146"/>
    </location>
</feature>
<dbReference type="Pfam" id="PF00924">
    <property type="entry name" value="MS_channel_2nd"/>
    <property type="match status" value="1"/>
</dbReference>
<reference evidence="10" key="1">
    <citation type="submission" date="2017-08" db="EMBL/GenBank/DDBJ databases">
        <authorList>
            <person name="Imhoff J.F."/>
            <person name="Rahn T."/>
            <person name="Kuenzel S."/>
            <person name="Neulinger S.C."/>
        </authorList>
    </citation>
    <scope>NUCLEOTIDE SEQUENCE</scope>
    <source>
        <strain evidence="10">IM 151</strain>
    </source>
</reference>
<dbReference type="Pfam" id="PF21082">
    <property type="entry name" value="MS_channel_3rd"/>
    <property type="match status" value="1"/>
</dbReference>
<dbReference type="SUPFAM" id="SSF82861">
    <property type="entry name" value="Mechanosensitive channel protein MscS (YggB), transmembrane region"/>
    <property type="match status" value="1"/>
</dbReference>
<keyword evidence="11" id="KW-1185">Reference proteome</keyword>
<feature type="transmembrane region" description="Helical" evidence="7">
    <location>
        <begin position="233"/>
        <end position="261"/>
    </location>
</feature>
<protein>
    <submittedName>
        <fullName evidence="10">Mechanosensitive ion channel protein</fullName>
    </submittedName>
</protein>
<dbReference type="Gene3D" id="2.30.30.60">
    <property type="match status" value="1"/>
</dbReference>
<evidence type="ECO:0000313" key="11">
    <source>
        <dbReference type="Proteomes" id="UP001041814"/>
    </source>
</evidence>
<feature type="domain" description="Mechanosensitive ion channel MscS" evidence="8">
    <location>
        <begin position="250"/>
        <end position="315"/>
    </location>
</feature>
<feature type="transmembrane region" description="Helical" evidence="7">
    <location>
        <begin position="166"/>
        <end position="187"/>
    </location>
</feature>
<dbReference type="InterPro" id="IPR010920">
    <property type="entry name" value="LSM_dom_sf"/>
</dbReference>
<feature type="transmembrane region" description="Helical" evidence="7">
    <location>
        <begin position="20"/>
        <end position="40"/>
    </location>
</feature>
<sequence length="423" mass="44982">MVRSATADRLGQIFDSLRAPGALIELGIVVLCLALAWLLVRAIASRVQHDGSIWLGRRGVDGVLFPVLALLFAVAGEWILGDAVPRAVFRLAVPVLMSLVLIRLTVRVLQQAFPKSQLMRVVERSVSWIAWIGAVLWITGVLPLAMAELDAITWKVGSVKLSVGSVIEAIFNTSIVLVLTLWISQVLEQRLLKGAGDNLSVRKMASNLLRSLLLFVGLVLALSAAGIDLTALGVLGGAIGVGLGFGLQKLAANYVSGFVILAERSVRIGDMVTVDGFAGRITDINTRYTVIRALDGRESIVPNEMMIVQRVENSSLADARVALSTVVQVGYETDVEALMPKLVAAVAAVPRVLADPGPAVTLSAFASDGLELTIGFWIDDPHNGAGNVRSAVNLALLRTLNAEGVEIPFPQRVVRQVGDAAAD</sequence>
<dbReference type="InterPro" id="IPR011066">
    <property type="entry name" value="MscS_channel_C_sf"/>
</dbReference>
<dbReference type="SUPFAM" id="SSF82689">
    <property type="entry name" value="Mechanosensitive channel protein MscS (YggB), C-terminal domain"/>
    <property type="match status" value="1"/>
</dbReference>
<evidence type="ECO:0000256" key="6">
    <source>
        <dbReference type="ARBA" id="ARBA00023136"/>
    </source>
</evidence>
<reference evidence="10" key="2">
    <citation type="journal article" date="2020" name="Microorganisms">
        <title>Osmotic Adaptation and Compatible Solute Biosynthesis of Phototrophic Bacteria as Revealed from Genome Analyses.</title>
        <authorList>
            <person name="Imhoff J.F."/>
            <person name="Rahn T."/>
            <person name="Kunzel S."/>
            <person name="Keller A."/>
            <person name="Neulinger S.C."/>
        </authorList>
    </citation>
    <scope>NUCLEOTIDE SEQUENCE</scope>
    <source>
        <strain evidence="10">IM 151</strain>
    </source>
</reference>
<evidence type="ECO:0000256" key="5">
    <source>
        <dbReference type="ARBA" id="ARBA00022989"/>
    </source>
</evidence>
<comment type="similarity">
    <text evidence="2">Belongs to the MscS (TC 1.A.23) family.</text>
</comment>
<comment type="caution">
    <text evidence="10">The sequence shown here is derived from an EMBL/GenBank/DDBJ whole genome shotgun (WGS) entry which is preliminary data.</text>
</comment>
<dbReference type="InterPro" id="IPR052702">
    <property type="entry name" value="MscS-like_channel"/>
</dbReference>
<dbReference type="EMBL" id="NRRU01000150">
    <property type="protein sequence ID" value="MBK1715741.1"/>
    <property type="molecule type" value="Genomic_DNA"/>
</dbReference>
<feature type="transmembrane region" description="Helical" evidence="7">
    <location>
        <begin position="208"/>
        <end position="227"/>
    </location>
</feature>
<dbReference type="PANTHER" id="PTHR30347">
    <property type="entry name" value="POTASSIUM CHANNEL RELATED"/>
    <property type="match status" value="1"/>
</dbReference>
<dbReference type="Proteomes" id="UP001041814">
    <property type="component" value="Unassembled WGS sequence"/>
</dbReference>
<keyword evidence="5 7" id="KW-1133">Transmembrane helix</keyword>
<dbReference type="Gene3D" id="3.30.70.100">
    <property type="match status" value="1"/>
</dbReference>
<name>A0ABS1E2X1_RUBGE</name>
<dbReference type="InterPro" id="IPR011014">
    <property type="entry name" value="MscS_channel_TM-2"/>
</dbReference>
<evidence type="ECO:0000256" key="1">
    <source>
        <dbReference type="ARBA" id="ARBA00004651"/>
    </source>
</evidence>
<comment type="subcellular location">
    <subcellularLocation>
        <location evidence="1">Cell membrane</location>
        <topology evidence="1">Multi-pass membrane protein</topology>
    </subcellularLocation>
</comment>
<proteinExistence type="inferred from homology"/>
<dbReference type="RefSeq" id="WP_200380218.1">
    <property type="nucleotide sequence ID" value="NZ_NRRU01000150.1"/>
</dbReference>
<accession>A0ABS1E2X1</accession>
<gene>
    <name evidence="10" type="ORF">CKO43_23615</name>
</gene>
<evidence type="ECO:0000256" key="3">
    <source>
        <dbReference type="ARBA" id="ARBA00022475"/>
    </source>
</evidence>
<evidence type="ECO:0000256" key="2">
    <source>
        <dbReference type="ARBA" id="ARBA00008017"/>
    </source>
</evidence>
<dbReference type="PANTHER" id="PTHR30347:SF1">
    <property type="entry name" value="MECHANOSENSITIVE CHANNEL MSCK"/>
    <property type="match status" value="1"/>
</dbReference>
<dbReference type="Gene3D" id="1.10.287.1260">
    <property type="match status" value="1"/>
</dbReference>
<evidence type="ECO:0000256" key="7">
    <source>
        <dbReference type="SAM" id="Phobius"/>
    </source>
</evidence>
<evidence type="ECO:0000313" key="10">
    <source>
        <dbReference type="EMBL" id="MBK1715741.1"/>
    </source>
</evidence>
<dbReference type="SUPFAM" id="SSF50182">
    <property type="entry name" value="Sm-like ribonucleoproteins"/>
    <property type="match status" value="1"/>
</dbReference>
<dbReference type="InterPro" id="IPR006685">
    <property type="entry name" value="MscS_channel_2nd"/>
</dbReference>
<feature type="transmembrane region" description="Helical" evidence="7">
    <location>
        <begin position="60"/>
        <end position="81"/>
    </location>
</feature>
<dbReference type="InterPro" id="IPR049278">
    <property type="entry name" value="MS_channel_C"/>
</dbReference>
<feature type="domain" description="Mechanosensitive ion channel MscS C-terminal" evidence="9">
    <location>
        <begin position="325"/>
        <end position="407"/>
    </location>
</feature>
<evidence type="ECO:0000256" key="4">
    <source>
        <dbReference type="ARBA" id="ARBA00022692"/>
    </source>
</evidence>
<evidence type="ECO:0000259" key="8">
    <source>
        <dbReference type="Pfam" id="PF00924"/>
    </source>
</evidence>
<organism evidence="10 11">
    <name type="scientific">Rubrivivax gelatinosus</name>
    <name type="common">Rhodocyclus gelatinosus</name>
    <name type="synonym">Rhodopseudomonas gelatinosa</name>
    <dbReference type="NCBI Taxonomy" id="28068"/>
    <lineage>
        <taxon>Bacteria</taxon>
        <taxon>Pseudomonadati</taxon>
        <taxon>Pseudomonadota</taxon>
        <taxon>Betaproteobacteria</taxon>
        <taxon>Burkholderiales</taxon>
        <taxon>Sphaerotilaceae</taxon>
        <taxon>Rubrivivax</taxon>
    </lineage>
</organism>
<dbReference type="InterPro" id="IPR023408">
    <property type="entry name" value="MscS_beta-dom_sf"/>
</dbReference>
<keyword evidence="3" id="KW-1003">Cell membrane</keyword>